<keyword evidence="4 6" id="KW-0862">Zinc</keyword>
<evidence type="ECO:0000256" key="5">
    <source>
        <dbReference type="ARBA" id="ARBA00023186"/>
    </source>
</evidence>
<dbReference type="EMBL" id="JAHMUF010000002">
    <property type="protein sequence ID" value="KAG7195960.1"/>
    <property type="molecule type" value="Genomic_DNA"/>
</dbReference>
<evidence type="ECO:0000313" key="11">
    <source>
        <dbReference type="Proteomes" id="UP000790833"/>
    </source>
</evidence>
<dbReference type="PROSITE" id="PS50076">
    <property type="entry name" value="DNAJ_2"/>
    <property type="match status" value="1"/>
</dbReference>
<evidence type="ECO:0000313" key="10">
    <source>
        <dbReference type="EMBL" id="KAG7195960.1"/>
    </source>
</evidence>
<comment type="caution">
    <text evidence="10">The sequence shown here is derived from an EMBL/GenBank/DDBJ whole genome shotgun (WGS) entry which is preliminary data.</text>
</comment>
<keyword evidence="1 6" id="KW-0479">Metal-binding</keyword>
<feature type="zinc finger region" description="CR-type" evidence="6">
    <location>
        <begin position="146"/>
        <end position="231"/>
    </location>
</feature>
<dbReference type="Proteomes" id="UP000790833">
    <property type="component" value="Unassembled WGS sequence"/>
</dbReference>
<dbReference type="Gene3D" id="1.10.287.110">
    <property type="entry name" value="DnaJ domain"/>
    <property type="match status" value="1"/>
</dbReference>
<evidence type="ECO:0000256" key="6">
    <source>
        <dbReference type="PROSITE-ProRule" id="PRU00546"/>
    </source>
</evidence>
<name>A0A9P8AK01_9ASCO</name>
<evidence type="ECO:0000256" key="3">
    <source>
        <dbReference type="ARBA" id="ARBA00022771"/>
    </source>
</evidence>
<dbReference type="GeneID" id="66115721"/>
<dbReference type="InterPro" id="IPR036869">
    <property type="entry name" value="J_dom_sf"/>
</dbReference>
<evidence type="ECO:0000256" key="2">
    <source>
        <dbReference type="ARBA" id="ARBA00022737"/>
    </source>
</evidence>
<accession>A0A9P8AK01</accession>
<dbReference type="PANTHER" id="PTHR43888">
    <property type="entry name" value="DNAJ-LIKE-2, ISOFORM A-RELATED"/>
    <property type="match status" value="1"/>
</dbReference>
<feature type="compositionally biased region" description="Basic and acidic residues" evidence="7">
    <location>
        <begin position="424"/>
        <end position="433"/>
    </location>
</feature>
<dbReference type="GO" id="GO:0006457">
    <property type="term" value="P:protein folding"/>
    <property type="evidence" value="ECO:0007669"/>
    <property type="project" value="InterPro"/>
</dbReference>
<dbReference type="AlphaFoldDB" id="A0A9P8AK01"/>
<keyword evidence="5" id="KW-0143">Chaperone</keyword>
<evidence type="ECO:0000256" key="1">
    <source>
        <dbReference type="ARBA" id="ARBA00022723"/>
    </source>
</evidence>
<dbReference type="OrthoDB" id="550424at2759"/>
<dbReference type="RefSeq" id="XP_043051505.1">
    <property type="nucleotide sequence ID" value="XM_043193117.1"/>
</dbReference>
<dbReference type="PRINTS" id="PR00625">
    <property type="entry name" value="JDOMAIN"/>
</dbReference>
<dbReference type="CDD" id="cd10719">
    <property type="entry name" value="DnaJ_zf"/>
    <property type="match status" value="1"/>
</dbReference>
<dbReference type="SMART" id="SM00271">
    <property type="entry name" value="DnaJ"/>
    <property type="match status" value="1"/>
</dbReference>
<reference evidence="10" key="1">
    <citation type="submission" date="2021-03" db="EMBL/GenBank/DDBJ databases">
        <authorList>
            <person name="Palmer J.M."/>
        </authorList>
    </citation>
    <scope>NUCLEOTIDE SEQUENCE</scope>
    <source>
        <strain evidence="10">ARV_011</strain>
    </source>
</reference>
<dbReference type="FunFam" id="2.60.260.20:FF:000003">
    <property type="entry name" value="DnaJ subfamily A member 2"/>
    <property type="match status" value="1"/>
</dbReference>
<dbReference type="Pfam" id="PF01556">
    <property type="entry name" value="DnaJ_C"/>
    <property type="match status" value="1"/>
</dbReference>
<dbReference type="InterPro" id="IPR036410">
    <property type="entry name" value="HSP_DnaJ_Cys-rich_dom_sf"/>
</dbReference>
<dbReference type="Gene3D" id="2.60.260.20">
    <property type="entry name" value="Urease metallochaperone UreE, N-terminal domain"/>
    <property type="match status" value="2"/>
</dbReference>
<dbReference type="Gene3D" id="2.10.230.10">
    <property type="entry name" value="Heat shock protein DnaJ, cysteine-rich domain"/>
    <property type="match status" value="1"/>
</dbReference>
<keyword evidence="2" id="KW-0677">Repeat</keyword>
<dbReference type="GO" id="GO:0051082">
    <property type="term" value="F:unfolded protein binding"/>
    <property type="evidence" value="ECO:0007669"/>
    <property type="project" value="InterPro"/>
</dbReference>
<dbReference type="InterPro" id="IPR002939">
    <property type="entry name" value="DnaJ_C"/>
</dbReference>
<keyword evidence="11" id="KW-1185">Reference proteome</keyword>
<dbReference type="InterPro" id="IPR008971">
    <property type="entry name" value="HSP40/DnaJ_pept-bd"/>
</dbReference>
<dbReference type="FunFam" id="2.10.230.10:FF:000001">
    <property type="entry name" value="DnaJ subfamily A member 2"/>
    <property type="match status" value="1"/>
</dbReference>
<dbReference type="SUPFAM" id="SSF57938">
    <property type="entry name" value="DnaJ/Hsp40 cysteine-rich domain"/>
    <property type="match status" value="1"/>
</dbReference>
<dbReference type="SUPFAM" id="SSF46565">
    <property type="entry name" value="Chaperone J-domain"/>
    <property type="match status" value="1"/>
</dbReference>
<dbReference type="SUPFAM" id="SSF49493">
    <property type="entry name" value="HSP40/DnaJ peptide-binding domain"/>
    <property type="match status" value="2"/>
</dbReference>
<organism evidence="10 11">
    <name type="scientific">Scheffersomyces spartinae</name>
    <dbReference type="NCBI Taxonomy" id="45513"/>
    <lineage>
        <taxon>Eukaryota</taxon>
        <taxon>Fungi</taxon>
        <taxon>Dikarya</taxon>
        <taxon>Ascomycota</taxon>
        <taxon>Saccharomycotina</taxon>
        <taxon>Pichiomycetes</taxon>
        <taxon>Debaryomycetaceae</taxon>
        <taxon>Scheffersomyces</taxon>
    </lineage>
</organism>
<gene>
    <name evidence="10" type="ORF">KQ657_002347</name>
</gene>
<feature type="domain" description="CR-type" evidence="9">
    <location>
        <begin position="146"/>
        <end position="231"/>
    </location>
</feature>
<dbReference type="GO" id="GO:0008270">
    <property type="term" value="F:zinc ion binding"/>
    <property type="evidence" value="ECO:0007669"/>
    <property type="project" value="UniProtKB-KW"/>
</dbReference>
<evidence type="ECO:0000256" key="7">
    <source>
        <dbReference type="SAM" id="MobiDB-lite"/>
    </source>
</evidence>
<evidence type="ECO:0000259" key="8">
    <source>
        <dbReference type="PROSITE" id="PS50076"/>
    </source>
</evidence>
<keyword evidence="3 6" id="KW-0863">Zinc-finger</keyword>
<feature type="domain" description="J" evidence="8">
    <location>
        <begin position="2"/>
        <end position="69"/>
    </location>
</feature>
<dbReference type="CDD" id="cd06257">
    <property type="entry name" value="DnaJ"/>
    <property type="match status" value="1"/>
</dbReference>
<dbReference type="InterPro" id="IPR001305">
    <property type="entry name" value="HSP_DnaJ_Cys-rich_dom"/>
</dbReference>
<proteinExistence type="predicted"/>
<evidence type="ECO:0000256" key="4">
    <source>
        <dbReference type="ARBA" id="ARBA00022833"/>
    </source>
</evidence>
<evidence type="ECO:0000259" key="9">
    <source>
        <dbReference type="PROSITE" id="PS51188"/>
    </source>
</evidence>
<dbReference type="PROSITE" id="PS51188">
    <property type="entry name" value="ZF_CR"/>
    <property type="match status" value="1"/>
</dbReference>
<dbReference type="InterPro" id="IPR044713">
    <property type="entry name" value="DNJA1/2-like"/>
</dbReference>
<dbReference type="InterPro" id="IPR018253">
    <property type="entry name" value="DnaJ_domain_CS"/>
</dbReference>
<dbReference type="Pfam" id="PF00226">
    <property type="entry name" value="DnaJ"/>
    <property type="match status" value="1"/>
</dbReference>
<sequence>MDYYEILEVETSATTAEIKKSYRKLALRYHPDKVNEEGRDEAEAKFKELTNAYEVLIDETKRHNYDLYGNAEGPNGDNGGGYGGYDDFYGGGGANGFGPEDFYRFFNGMGGDEYGYASSSPPKPAVPRTDDATIEVDVTLEDLFKGKVIKTTITRDILCTLCDGVGYKKNAINKQCPDCDGKGVEIKIKRYGPGIIRQESVNCTKCEGRGKIYRSKDKCKKCLGSRVQEETKIYEFEIKKGAHSGESIVLEGASDQAPGKQSGDIRLTYNCKPHDSFQRKGDDLYMKYKITLVELLSGFSKIVAKHLDGRALKITTPKGKVLRPGDFIKLKNEGMPSKKKSASWFSSSSSQKRGDLYIELEIEFPQDNWYLEKNDLVSLLNILPTKLQNKLDIEKQEIPSDCLEDANVEDISDIIITNKQLLPQEKEHHENGHGHGHRGQGSNGQPECPQQ</sequence>
<dbReference type="PROSITE" id="PS00636">
    <property type="entry name" value="DNAJ_1"/>
    <property type="match status" value="1"/>
</dbReference>
<feature type="region of interest" description="Disordered" evidence="7">
    <location>
        <begin position="422"/>
        <end position="451"/>
    </location>
</feature>
<dbReference type="InterPro" id="IPR001623">
    <property type="entry name" value="DnaJ_domain"/>
</dbReference>
<dbReference type="GO" id="GO:0030544">
    <property type="term" value="F:Hsp70 protein binding"/>
    <property type="evidence" value="ECO:0007669"/>
    <property type="project" value="InterPro"/>
</dbReference>
<dbReference type="CDD" id="cd10747">
    <property type="entry name" value="DnaJ_C"/>
    <property type="match status" value="1"/>
</dbReference>
<dbReference type="Pfam" id="PF00684">
    <property type="entry name" value="DnaJ_CXXCXGXG"/>
    <property type="match status" value="1"/>
</dbReference>
<protein>
    <submittedName>
        <fullName evidence="10">Uncharacterized protein</fullName>
    </submittedName>
</protein>